<keyword evidence="3" id="KW-1185">Reference proteome</keyword>
<dbReference type="OrthoDB" id="213202at2"/>
<evidence type="ECO:0000313" key="2">
    <source>
        <dbReference type="EMBL" id="QDT52292.1"/>
    </source>
</evidence>
<gene>
    <name evidence="2" type="ORF">Pan44_03010</name>
</gene>
<dbReference type="EMBL" id="CP036271">
    <property type="protein sequence ID" value="QDT52292.1"/>
    <property type="molecule type" value="Genomic_DNA"/>
</dbReference>
<organism evidence="2 3">
    <name type="scientific">Caulifigura coniformis</name>
    <dbReference type="NCBI Taxonomy" id="2527983"/>
    <lineage>
        <taxon>Bacteria</taxon>
        <taxon>Pseudomonadati</taxon>
        <taxon>Planctomycetota</taxon>
        <taxon>Planctomycetia</taxon>
        <taxon>Planctomycetales</taxon>
        <taxon>Planctomycetaceae</taxon>
        <taxon>Caulifigura</taxon>
    </lineage>
</organism>
<proteinExistence type="predicted"/>
<sequence length="191" mass="19163">MLLASGCPSMNHTQSGAMVGGGLGALTGAVIGSNSGHAPGGALIGAAVGALAGGTIGNSEDLRDERDHAIMQAAYEQQARAALTNFDLVRMVQGGMGDDVIISSIQTRGGRFDLGTEALINLKANGVSDRVIVAMQQAVSGVGQPPAVVGPAPVVVPGPPVIVHPAPVFVGPPPPPPGVFFEFHGGGRRRH</sequence>
<feature type="domain" description="YMGG-like Gly-zipper" evidence="1">
    <location>
        <begin position="12"/>
        <end position="58"/>
    </location>
</feature>
<accession>A0A517S858</accession>
<dbReference type="KEGG" id="ccos:Pan44_03010"/>
<dbReference type="Pfam" id="PF13441">
    <property type="entry name" value="Gly-zipper_YMGG"/>
    <property type="match status" value="1"/>
</dbReference>
<evidence type="ECO:0000313" key="3">
    <source>
        <dbReference type="Proteomes" id="UP000315700"/>
    </source>
</evidence>
<name>A0A517S858_9PLAN</name>
<dbReference type="InParanoid" id="A0A517S858"/>
<protein>
    <recommendedName>
        <fullName evidence="1">YMGG-like Gly-zipper domain-containing protein</fullName>
    </recommendedName>
</protein>
<evidence type="ECO:0000259" key="1">
    <source>
        <dbReference type="Pfam" id="PF13441"/>
    </source>
</evidence>
<dbReference type="InterPro" id="IPR027367">
    <property type="entry name" value="Gly-zipper_YMGG"/>
</dbReference>
<dbReference type="Proteomes" id="UP000315700">
    <property type="component" value="Chromosome"/>
</dbReference>
<reference evidence="2 3" key="1">
    <citation type="submission" date="2019-02" db="EMBL/GenBank/DDBJ databases">
        <title>Deep-cultivation of Planctomycetes and their phenomic and genomic characterization uncovers novel biology.</title>
        <authorList>
            <person name="Wiegand S."/>
            <person name="Jogler M."/>
            <person name="Boedeker C."/>
            <person name="Pinto D."/>
            <person name="Vollmers J."/>
            <person name="Rivas-Marin E."/>
            <person name="Kohn T."/>
            <person name="Peeters S.H."/>
            <person name="Heuer A."/>
            <person name="Rast P."/>
            <person name="Oberbeckmann S."/>
            <person name="Bunk B."/>
            <person name="Jeske O."/>
            <person name="Meyerdierks A."/>
            <person name="Storesund J.E."/>
            <person name="Kallscheuer N."/>
            <person name="Luecker S."/>
            <person name="Lage O.M."/>
            <person name="Pohl T."/>
            <person name="Merkel B.J."/>
            <person name="Hornburger P."/>
            <person name="Mueller R.-W."/>
            <person name="Bruemmer F."/>
            <person name="Labrenz M."/>
            <person name="Spormann A.M."/>
            <person name="Op den Camp H."/>
            <person name="Overmann J."/>
            <person name="Amann R."/>
            <person name="Jetten M.S.M."/>
            <person name="Mascher T."/>
            <person name="Medema M.H."/>
            <person name="Devos D.P."/>
            <person name="Kaster A.-K."/>
            <person name="Ovreas L."/>
            <person name="Rohde M."/>
            <person name="Galperin M.Y."/>
            <person name="Jogler C."/>
        </authorList>
    </citation>
    <scope>NUCLEOTIDE SEQUENCE [LARGE SCALE GENOMIC DNA]</scope>
    <source>
        <strain evidence="2 3">Pan44</strain>
    </source>
</reference>
<dbReference type="AlphaFoldDB" id="A0A517S858"/>